<dbReference type="AlphaFoldDB" id="A0A699YE84"/>
<gene>
    <name evidence="2" type="ORF">HaLaN_00727</name>
</gene>
<evidence type="ECO:0000313" key="2">
    <source>
        <dbReference type="EMBL" id="GFH06148.1"/>
    </source>
</evidence>
<dbReference type="EMBL" id="BLLF01000024">
    <property type="protein sequence ID" value="GFH06148.1"/>
    <property type="molecule type" value="Genomic_DNA"/>
</dbReference>
<reference evidence="2 3" key="1">
    <citation type="submission" date="2020-02" db="EMBL/GenBank/DDBJ databases">
        <title>Draft genome sequence of Haematococcus lacustris strain NIES-144.</title>
        <authorList>
            <person name="Morimoto D."/>
            <person name="Nakagawa S."/>
            <person name="Yoshida T."/>
            <person name="Sawayama S."/>
        </authorList>
    </citation>
    <scope>NUCLEOTIDE SEQUENCE [LARGE SCALE GENOMIC DNA]</scope>
    <source>
        <strain evidence="2 3">NIES-144</strain>
    </source>
</reference>
<name>A0A699YE84_HAELA</name>
<accession>A0A699YE84</accession>
<dbReference type="Proteomes" id="UP000485058">
    <property type="component" value="Unassembled WGS sequence"/>
</dbReference>
<keyword evidence="3" id="KW-1185">Reference proteome</keyword>
<proteinExistence type="predicted"/>
<evidence type="ECO:0000313" key="3">
    <source>
        <dbReference type="Proteomes" id="UP000485058"/>
    </source>
</evidence>
<protein>
    <submittedName>
        <fullName evidence="2">Uncharacterized protein</fullName>
    </submittedName>
</protein>
<feature type="region of interest" description="Disordered" evidence="1">
    <location>
        <begin position="1"/>
        <end position="20"/>
    </location>
</feature>
<comment type="caution">
    <text evidence="2">The sequence shown here is derived from an EMBL/GenBank/DDBJ whole genome shotgun (WGS) entry which is preliminary data.</text>
</comment>
<sequence length="65" mass="7026">MLRAHRSSHERQLASESATAAHGSVANVQDMGLVLIHGAKNIINTCLKNVVDILLSCLAWWAVGF</sequence>
<evidence type="ECO:0000256" key="1">
    <source>
        <dbReference type="SAM" id="MobiDB-lite"/>
    </source>
</evidence>
<organism evidence="2 3">
    <name type="scientific">Haematococcus lacustris</name>
    <name type="common">Green alga</name>
    <name type="synonym">Haematococcus pluvialis</name>
    <dbReference type="NCBI Taxonomy" id="44745"/>
    <lineage>
        <taxon>Eukaryota</taxon>
        <taxon>Viridiplantae</taxon>
        <taxon>Chlorophyta</taxon>
        <taxon>core chlorophytes</taxon>
        <taxon>Chlorophyceae</taxon>
        <taxon>CS clade</taxon>
        <taxon>Chlamydomonadales</taxon>
        <taxon>Haematococcaceae</taxon>
        <taxon>Haematococcus</taxon>
    </lineage>
</organism>
<feature type="non-terminal residue" evidence="2">
    <location>
        <position position="65"/>
    </location>
</feature>